<dbReference type="InterPro" id="IPR037293">
    <property type="entry name" value="Gal_Oxidase_central_sf"/>
</dbReference>
<comment type="caution">
    <text evidence="2">The sequence shown here is derived from an EMBL/GenBank/DDBJ whole genome shotgun (WGS) entry which is preliminary data.</text>
</comment>
<dbReference type="SUPFAM" id="SSF50965">
    <property type="entry name" value="Galactose oxidase, central domain"/>
    <property type="match status" value="1"/>
</dbReference>
<gene>
    <name evidence="2" type="ORF">M8C21_027758</name>
</gene>
<dbReference type="InterPro" id="IPR009880">
    <property type="entry name" value="Glyoxal_oxidase_N"/>
</dbReference>
<evidence type="ECO:0000313" key="2">
    <source>
        <dbReference type="EMBL" id="KAI7754238.1"/>
    </source>
</evidence>
<dbReference type="PANTHER" id="PTHR32208:SF106">
    <property type="entry name" value="GALACTOSE OXIDASE"/>
    <property type="match status" value="1"/>
</dbReference>
<reference evidence="2" key="1">
    <citation type="submission" date="2022-06" db="EMBL/GenBank/DDBJ databases">
        <title>Uncovering the hologenomic basis of an extraordinary plant invasion.</title>
        <authorList>
            <person name="Bieker V.C."/>
            <person name="Martin M.D."/>
            <person name="Gilbert T."/>
            <person name="Hodgins K."/>
            <person name="Battlay P."/>
            <person name="Petersen B."/>
            <person name="Wilson J."/>
        </authorList>
    </citation>
    <scope>NUCLEOTIDE SEQUENCE</scope>
    <source>
        <strain evidence="2">AA19_3_7</strain>
        <tissue evidence="2">Leaf</tissue>
    </source>
</reference>
<accession>A0AAD5D4P1</accession>
<dbReference type="EMBL" id="JAMZMK010004009">
    <property type="protein sequence ID" value="KAI7754238.1"/>
    <property type="molecule type" value="Genomic_DNA"/>
</dbReference>
<dbReference type="Pfam" id="PF07250">
    <property type="entry name" value="Glyoxal_oxid_N"/>
    <property type="match status" value="1"/>
</dbReference>
<dbReference type="PANTHER" id="PTHR32208">
    <property type="entry name" value="SECRETED PROTEIN-RELATED"/>
    <property type="match status" value="1"/>
</dbReference>
<evidence type="ECO:0000259" key="1">
    <source>
        <dbReference type="Pfam" id="PF07250"/>
    </source>
</evidence>
<proteinExistence type="predicted"/>
<evidence type="ECO:0000313" key="3">
    <source>
        <dbReference type="Proteomes" id="UP001206925"/>
    </source>
</evidence>
<name>A0AAD5D4P1_AMBAR</name>
<dbReference type="InterPro" id="IPR011043">
    <property type="entry name" value="Gal_Oxase/kelch_b-propeller"/>
</dbReference>
<dbReference type="Gene3D" id="2.130.10.80">
    <property type="entry name" value="Galactose oxidase/kelch, beta-propeller"/>
    <property type="match status" value="1"/>
</dbReference>
<feature type="domain" description="Glyoxal oxidase N-terminal" evidence="1">
    <location>
        <begin position="1"/>
        <end position="118"/>
    </location>
</feature>
<organism evidence="2 3">
    <name type="scientific">Ambrosia artemisiifolia</name>
    <name type="common">Common ragweed</name>
    <dbReference type="NCBI Taxonomy" id="4212"/>
    <lineage>
        <taxon>Eukaryota</taxon>
        <taxon>Viridiplantae</taxon>
        <taxon>Streptophyta</taxon>
        <taxon>Embryophyta</taxon>
        <taxon>Tracheophyta</taxon>
        <taxon>Spermatophyta</taxon>
        <taxon>Magnoliopsida</taxon>
        <taxon>eudicotyledons</taxon>
        <taxon>Gunneridae</taxon>
        <taxon>Pentapetalae</taxon>
        <taxon>asterids</taxon>
        <taxon>campanulids</taxon>
        <taxon>Asterales</taxon>
        <taxon>Asteraceae</taxon>
        <taxon>Asteroideae</taxon>
        <taxon>Heliantheae alliance</taxon>
        <taxon>Heliantheae</taxon>
        <taxon>Ambrosia</taxon>
    </lineage>
</organism>
<sequence>MQFQLMANNQAVWFDTTSLGPSARELGPPGNCPLSPEMNNKPDCYAHAIAYDIETGQSRTIYMDGEPWCSSGHLWPNGDLVATGGTRGGYKSVRMLSLNDPKANFVEKKNVLADNRWHYISFLVEK</sequence>
<keyword evidence="3" id="KW-1185">Reference proteome</keyword>
<protein>
    <recommendedName>
        <fullName evidence="1">Glyoxal oxidase N-terminal domain-containing protein</fullName>
    </recommendedName>
</protein>
<dbReference type="AlphaFoldDB" id="A0AAD5D4P1"/>
<dbReference type="Proteomes" id="UP001206925">
    <property type="component" value="Unassembled WGS sequence"/>
</dbReference>